<feature type="transmembrane region" description="Helical" evidence="1">
    <location>
        <begin position="87"/>
        <end position="105"/>
    </location>
</feature>
<protein>
    <submittedName>
        <fullName evidence="2">Uncharacterized protein</fullName>
    </submittedName>
</protein>
<evidence type="ECO:0000313" key="3">
    <source>
        <dbReference type="Proteomes" id="UP000597762"/>
    </source>
</evidence>
<keyword evidence="1" id="KW-1133">Transmembrane helix</keyword>
<dbReference type="EMBL" id="CAHIKZ030001811">
    <property type="protein sequence ID" value="CAE1275040.1"/>
    <property type="molecule type" value="Genomic_DNA"/>
</dbReference>
<dbReference type="Proteomes" id="UP000597762">
    <property type="component" value="Unassembled WGS sequence"/>
</dbReference>
<organism evidence="2 3">
    <name type="scientific">Acanthosepion pharaonis</name>
    <name type="common">Pharaoh cuttlefish</name>
    <name type="synonym">Sepia pharaonis</name>
    <dbReference type="NCBI Taxonomy" id="158019"/>
    <lineage>
        <taxon>Eukaryota</taxon>
        <taxon>Metazoa</taxon>
        <taxon>Spiralia</taxon>
        <taxon>Lophotrochozoa</taxon>
        <taxon>Mollusca</taxon>
        <taxon>Cephalopoda</taxon>
        <taxon>Coleoidea</taxon>
        <taxon>Decapodiformes</taxon>
        <taxon>Sepiida</taxon>
        <taxon>Sepiina</taxon>
        <taxon>Sepiidae</taxon>
        <taxon>Acanthosepion</taxon>
    </lineage>
</organism>
<comment type="caution">
    <text evidence="2">The sequence shown here is derived from an EMBL/GenBank/DDBJ whole genome shotgun (WGS) entry which is preliminary data.</text>
</comment>
<feature type="transmembrane region" description="Helical" evidence="1">
    <location>
        <begin position="28"/>
        <end position="49"/>
    </location>
</feature>
<evidence type="ECO:0000256" key="1">
    <source>
        <dbReference type="SAM" id="Phobius"/>
    </source>
</evidence>
<feature type="transmembrane region" description="Helical" evidence="1">
    <location>
        <begin position="126"/>
        <end position="150"/>
    </location>
</feature>
<dbReference type="AlphaFoldDB" id="A0A812CPF4"/>
<keyword evidence="3" id="KW-1185">Reference proteome</keyword>
<keyword evidence="1" id="KW-0812">Transmembrane</keyword>
<keyword evidence="1" id="KW-0472">Membrane</keyword>
<accession>A0A812CPF4</accession>
<reference evidence="2" key="1">
    <citation type="submission" date="2021-01" db="EMBL/GenBank/DDBJ databases">
        <authorList>
            <person name="Li R."/>
            <person name="Bekaert M."/>
        </authorList>
    </citation>
    <scope>NUCLEOTIDE SEQUENCE</scope>
    <source>
        <strain evidence="2">Farmed</strain>
    </source>
</reference>
<evidence type="ECO:0000313" key="2">
    <source>
        <dbReference type="EMBL" id="CAE1275040.1"/>
    </source>
</evidence>
<proteinExistence type="predicted"/>
<sequence length="162" mass="18675">MISDKFMQNEENFSASQEYRFESTTHSLFRFSLFLDTPLSLLTLFFCFLPPPLSSIAILFTSSFFATILFLFIHFTPVSFSKNELAIHVYVISDFLNLSLSFTFLCQSSYLSLQSPRYFHSIRLSLLFFVFISLHLPLIITLSLSLSLSFQSSSFLSLPFSF</sequence>
<gene>
    <name evidence="2" type="ORF">SPHA_39213</name>
</gene>
<feature type="transmembrane region" description="Helical" evidence="1">
    <location>
        <begin position="56"/>
        <end position="75"/>
    </location>
</feature>
<name>A0A812CPF4_ACAPH</name>